<feature type="region of interest" description="Disordered" evidence="1">
    <location>
        <begin position="70"/>
        <end position="115"/>
    </location>
</feature>
<name>A0ABQ0YRQ0_9NOCA</name>
<reference evidence="3 4" key="1">
    <citation type="journal article" date="2018" name="Biodegradation">
        <title>1,4-Dioxane degradation characteristics of Rhodococcus aetherivorans JCM 14343.</title>
        <authorList>
            <person name="Inoue D."/>
            <person name="Tsunoda T."/>
            <person name="Yamamoto N."/>
            <person name="Ike M."/>
            <person name="Sei K."/>
        </authorList>
    </citation>
    <scope>NUCLEOTIDE SEQUENCE [LARGE SCALE GENOMIC DNA]</scope>
    <source>
        <strain evidence="3 4">JCM 14343</strain>
    </source>
</reference>
<evidence type="ECO:0000256" key="1">
    <source>
        <dbReference type="SAM" id="MobiDB-lite"/>
    </source>
</evidence>
<dbReference type="EMBL" id="BLAH01000113">
    <property type="protein sequence ID" value="GES39251.1"/>
    <property type="molecule type" value="Genomic_DNA"/>
</dbReference>
<evidence type="ECO:0000256" key="2">
    <source>
        <dbReference type="SAM" id="Phobius"/>
    </source>
</evidence>
<feature type="compositionally biased region" description="Basic and acidic residues" evidence="1">
    <location>
        <begin position="83"/>
        <end position="115"/>
    </location>
</feature>
<evidence type="ECO:0008006" key="5">
    <source>
        <dbReference type="Google" id="ProtNLM"/>
    </source>
</evidence>
<keyword evidence="4" id="KW-1185">Reference proteome</keyword>
<protein>
    <recommendedName>
        <fullName evidence="5">Transmembrane protein</fullName>
    </recommendedName>
</protein>
<feature type="transmembrane region" description="Helical" evidence="2">
    <location>
        <begin position="48"/>
        <end position="68"/>
    </location>
</feature>
<dbReference type="RefSeq" id="WP_029544079.1">
    <property type="nucleotide sequence ID" value="NZ_BAAAYP010000024.1"/>
</dbReference>
<evidence type="ECO:0000313" key="4">
    <source>
        <dbReference type="Proteomes" id="UP000325466"/>
    </source>
</evidence>
<proteinExistence type="predicted"/>
<dbReference type="Proteomes" id="UP000325466">
    <property type="component" value="Unassembled WGS sequence"/>
</dbReference>
<feature type="transmembrane region" description="Helical" evidence="2">
    <location>
        <begin position="21"/>
        <end position="42"/>
    </location>
</feature>
<comment type="caution">
    <text evidence="3">The sequence shown here is derived from an EMBL/GenBank/DDBJ whole genome shotgun (WGS) entry which is preliminary data.</text>
</comment>
<keyword evidence="2" id="KW-1133">Transmembrane helix</keyword>
<keyword evidence="2" id="KW-0472">Membrane</keyword>
<keyword evidence="2" id="KW-0812">Transmembrane</keyword>
<gene>
    <name evidence="3" type="ORF">RAJCM14343_4519</name>
</gene>
<evidence type="ECO:0000313" key="3">
    <source>
        <dbReference type="EMBL" id="GES39251.1"/>
    </source>
</evidence>
<organism evidence="3 4">
    <name type="scientific">Rhodococcus aetherivorans</name>
    <dbReference type="NCBI Taxonomy" id="191292"/>
    <lineage>
        <taxon>Bacteria</taxon>
        <taxon>Bacillati</taxon>
        <taxon>Actinomycetota</taxon>
        <taxon>Actinomycetes</taxon>
        <taxon>Mycobacteriales</taxon>
        <taxon>Nocardiaceae</taxon>
        <taxon>Rhodococcus</taxon>
    </lineage>
</organism>
<accession>A0ABQ0YRQ0</accession>
<sequence>MNRGGAGGDDPARPEFSLGRLALTALGAATGVLLLATVVIVVLRPGPVVGLIVALAGVAGAIAAMGVVSTRTTRRAFGPDGNDTPRRDGSDTPRRDGDDTPRGDGDDTPRGDGAG</sequence>